<feature type="compositionally biased region" description="Low complexity" evidence="1">
    <location>
        <begin position="171"/>
        <end position="192"/>
    </location>
</feature>
<reference evidence="3" key="1">
    <citation type="submission" date="2023-01" db="EMBL/GenBank/DDBJ databases">
        <title>Genome assembly of the deep-sea coral Lophelia pertusa.</title>
        <authorList>
            <person name="Herrera S."/>
            <person name="Cordes E."/>
        </authorList>
    </citation>
    <scope>NUCLEOTIDE SEQUENCE</scope>
    <source>
        <strain evidence="3">USNM1676648</strain>
        <tissue evidence="3">Polyp</tissue>
    </source>
</reference>
<dbReference type="EMBL" id="MU826836">
    <property type="protein sequence ID" value="KAJ7372524.1"/>
    <property type="molecule type" value="Genomic_DNA"/>
</dbReference>
<keyword evidence="2" id="KW-0472">Membrane</keyword>
<keyword evidence="2" id="KW-1133">Transmembrane helix</keyword>
<comment type="caution">
    <text evidence="3">The sequence shown here is derived from an EMBL/GenBank/DDBJ whole genome shotgun (WGS) entry which is preliminary data.</text>
</comment>
<accession>A0A9X0CT48</accession>
<feature type="compositionally biased region" description="Low complexity" evidence="1">
    <location>
        <begin position="116"/>
        <end position="148"/>
    </location>
</feature>
<evidence type="ECO:0000313" key="3">
    <source>
        <dbReference type="EMBL" id="KAJ7372524.1"/>
    </source>
</evidence>
<proteinExistence type="predicted"/>
<evidence type="ECO:0000256" key="2">
    <source>
        <dbReference type="SAM" id="Phobius"/>
    </source>
</evidence>
<protein>
    <submittedName>
        <fullName evidence="3">Uncharacterized protein</fullName>
    </submittedName>
</protein>
<feature type="transmembrane region" description="Helical" evidence="2">
    <location>
        <begin position="47"/>
        <end position="67"/>
    </location>
</feature>
<sequence length="211" mass="22593">MSVYPSTRRLDSEMVELGEISRHRLKDQTLSTQIKESCCFKTCVFRVWQILLIVFIVALLCLLNAMFGPGNTDLKYSAVEQNRRTETGGCEKISTKTPTEPSARTKDRETTASGKETTQVTTTEQQPSPNPTTAPQTTVKQTTPATIPQTTGQTSAGPLTVPPASANPPLTTAEQTTASPTTTGPAPTTTAPSLECGVAIVGGGKNCTRWF</sequence>
<dbReference type="AlphaFoldDB" id="A0A9X0CT48"/>
<name>A0A9X0CT48_9CNID</name>
<keyword evidence="2" id="KW-0812">Transmembrane</keyword>
<evidence type="ECO:0000313" key="4">
    <source>
        <dbReference type="Proteomes" id="UP001163046"/>
    </source>
</evidence>
<gene>
    <name evidence="3" type="ORF">OS493_019033</name>
</gene>
<evidence type="ECO:0000256" key="1">
    <source>
        <dbReference type="SAM" id="MobiDB-lite"/>
    </source>
</evidence>
<dbReference type="Proteomes" id="UP001163046">
    <property type="component" value="Unassembled WGS sequence"/>
</dbReference>
<feature type="region of interest" description="Disordered" evidence="1">
    <location>
        <begin position="84"/>
        <end position="193"/>
    </location>
</feature>
<keyword evidence="4" id="KW-1185">Reference proteome</keyword>
<organism evidence="3 4">
    <name type="scientific">Desmophyllum pertusum</name>
    <dbReference type="NCBI Taxonomy" id="174260"/>
    <lineage>
        <taxon>Eukaryota</taxon>
        <taxon>Metazoa</taxon>
        <taxon>Cnidaria</taxon>
        <taxon>Anthozoa</taxon>
        <taxon>Hexacorallia</taxon>
        <taxon>Scleractinia</taxon>
        <taxon>Caryophylliina</taxon>
        <taxon>Caryophylliidae</taxon>
        <taxon>Desmophyllum</taxon>
    </lineage>
</organism>